<reference evidence="1" key="2">
    <citation type="submission" date="2020-05" db="UniProtKB">
        <authorList>
            <consortium name="EnsemblMetazoa"/>
        </authorList>
    </citation>
    <scope>IDENTIFICATION</scope>
    <source>
        <strain evidence="1">Ngousso</strain>
    </source>
</reference>
<dbReference type="Proteomes" id="UP001105220">
    <property type="component" value="Unplaced"/>
</dbReference>
<dbReference type="AlphaFoldDB" id="A0A6E8W5K3"/>
<sequence length="78" mass="8945">MSTRYITSSMEMGQAPPADDYNLLCVIDERNHHAMPLEKFFAATAVLIVRKRRGQLISTAWRGLGQCRRLFTEAVLKY</sequence>
<protein>
    <submittedName>
        <fullName evidence="1">Uncharacterized protein</fullName>
    </submittedName>
</protein>
<evidence type="ECO:0000313" key="1">
    <source>
        <dbReference type="EnsemblMetazoa" id="ACON011664-PA"/>
    </source>
</evidence>
<proteinExistence type="predicted"/>
<reference key="1">
    <citation type="journal article" date="2019" name="Genes (Basel)">
        <title>A High-Quality De novo Genome Assembly from a Single Mosquito Using PacBio Sequencing.</title>
        <authorList>
            <person name="Kingan S.B."/>
            <person name="Heaton H."/>
            <person name="Cudini J."/>
            <person name="Lambert C.C."/>
            <person name="Baybayan P."/>
            <person name="Galvin B.D."/>
            <person name="Durbin R."/>
            <person name="Korlach J."/>
            <person name="Lawniczak M.K.N."/>
        </authorList>
    </citation>
    <scope>NUCLEOTIDE SEQUENCE [LARGE SCALE GENOMIC DNA]</scope>
    <source>
        <strain>Mali-NIH</strain>
    </source>
</reference>
<keyword evidence="2" id="KW-1185">Reference proteome</keyword>
<accession>A0A6E8W5K3</accession>
<dbReference type="VEuPathDB" id="VectorBase:ACON011664"/>
<dbReference type="EnsemblMetazoa" id="ACON011664-RA">
    <property type="protein sequence ID" value="ACON011664-PA"/>
    <property type="gene ID" value="ACON011664"/>
</dbReference>
<organism evidence="1 2">
    <name type="scientific">Anopheles coluzzii</name>
    <name type="common">African malaria mosquito</name>
    <dbReference type="NCBI Taxonomy" id="1518534"/>
    <lineage>
        <taxon>Eukaryota</taxon>
        <taxon>Metazoa</taxon>
        <taxon>Ecdysozoa</taxon>
        <taxon>Arthropoda</taxon>
        <taxon>Hexapoda</taxon>
        <taxon>Insecta</taxon>
        <taxon>Pterygota</taxon>
        <taxon>Neoptera</taxon>
        <taxon>Endopterygota</taxon>
        <taxon>Diptera</taxon>
        <taxon>Nematocera</taxon>
        <taxon>Culicoidea</taxon>
        <taxon>Culicidae</taxon>
        <taxon>Anophelinae</taxon>
        <taxon>Anopheles</taxon>
    </lineage>
</organism>
<name>A0A6E8W5K3_ANOCL</name>
<evidence type="ECO:0000313" key="2">
    <source>
        <dbReference type="Proteomes" id="UP001105220"/>
    </source>
</evidence>